<dbReference type="EMBL" id="MU253750">
    <property type="protein sequence ID" value="KAG9248404.1"/>
    <property type="molecule type" value="Genomic_DNA"/>
</dbReference>
<keyword evidence="1" id="KW-0560">Oxidoreductase</keyword>
<reference evidence="4" key="1">
    <citation type="journal article" date="2021" name="IMA Fungus">
        <title>Genomic characterization of three marine fungi, including Emericellopsis atlantica sp. nov. with signatures of a generalist lifestyle and marine biomass degradation.</title>
        <authorList>
            <person name="Hagestad O.C."/>
            <person name="Hou L."/>
            <person name="Andersen J.H."/>
            <person name="Hansen E.H."/>
            <person name="Altermark B."/>
            <person name="Li C."/>
            <person name="Kuhnert E."/>
            <person name="Cox R.J."/>
            <person name="Crous P.W."/>
            <person name="Spatafora J.W."/>
            <person name="Lail K."/>
            <person name="Amirebrahimi M."/>
            <person name="Lipzen A."/>
            <person name="Pangilinan J."/>
            <person name="Andreopoulos W."/>
            <person name="Hayes R.D."/>
            <person name="Ng V."/>
            <person name="Grigoriev I.V."/>
            <person name="Jackson S.A."/>
            <person name="Sutton T.D.S."/>
            <person name="Dobson A.D.W."/>
            <person name="Rama T."/>
        </authorList>
    </citation>
    <scope>NUCLEOTIDE SEQUENCE</scope>
    <source>
        <strain evidence="4">TRa3180A</strain>
    </source>
</reference>
<dbReference type="CDD" id="cd12163">
    <property type="entry name" value="2-Hacid_dh_5"/>
    <property type="match status" value="1"/>
</dbReference>
<dbReference type="PANTHER" id="PTHR43333:SF1">
    <property type="entry name" value="D-ISOMER SPECIFIC 2-HYDROXYACID DEHYDROGENASE NAD-BINDING DOMAIN-CONTAINING PROTEIN"/>
    <property type="match status" value="1"/>
</dbReference>
<keyword evidence="5" id="KW-1185">Reference proteome</keyword>
<dbReference type="InterPro" id="IPR036291">
    <property type="entry name" value="NAD(P)-bd_dom_sf"/>
</dbReference>
<comment type="caution">
    <text evidence="4">The sequence shown here is derived from an EMBL/GenBank/DDBJ whole genome shotgun (WGS) entry which is preliminary data.</text>
</comment>
<evidence type="ECO:0000256" key="2">
    <source>
        <dbReference type="ARBA" id="ARBA00023027"/>
    </source>
</evidence>
<accession>A0A9P7ZAD4</accession>
<name>A0A9P7ZAD4_9HELO</name>
<protein>
    <submittedName>
        <fullName evidence="4">D-isomer-specific 2-hydroxyacid dehydrogenase-like protein</fullName>
    </submittedName>
</protein>
<dbReference type="InterPro" id="IPR006140">
    <property type="entry name" value="D-isomer_DH_NAD-bd"/>
</dbReference>
<dbReference type="GO" id="GO:0016491">
    <property type="term" value="F:oxidoreductase activity"/>
    <property type="evidence" value="ECO:0007669"/>
    <property type="project" value="UniProtKB-KW"/>
</dbReference>
<proteinExistence type="predicted"/>
<dbReference type="SUPFAM" id="SSF52283">
    <property type="entry name" value="Formate/glycerate dehydrogenase catalytic domain-like"/>
    <property type="match status" value="1"/>
</dbReference>
<dbReference type="Proteomes" id="UP000887226">
    <property type="component" value="Unassembled WGS sequence"/>
</dbReference>
<dbReference type="Pfam" id="PF02826">
    <property type="entry name" value="2-Hacid_dh_C"/>
    <property type="match status" value="2"/>
</dbReference>
<dbReference type="GO" id="GO:0051287">
    <property type="term" value="F:NAD binding"/>
    <property type="evidence" value="ECO:0007669"/>
    <property type="project" value="InterPro"/>
</dbReference>
<dbReference type="SUPFAM" id="SSF51735">
    <property type="entry name" value="NAD(P)-binding Rossmann-fold domains"/>
    <property type="match status" value="1"/>
</dbReference>
<dbReference type="PANTHER" id="PTHR43333">
    <property type="entry name" value="2-HACID_DH_C DOMAIN-CONTAINING PROTEIN"/>
    <property type="match status" value="1"/>
</dbReference>
<dbReference type="PROSITE" id="PS00065">
    <property type="entry name" value="D_2_HYDROXYACID_DH_1"/>
    <property type="match status" value="1"/>
</dbReference>
<dbReference type="Gene3D" id="3.40.50.720">
    <property type="entry name" value="NAD(P)-binding Rossmann-like Domain"/>
    <property type="match status" value="2"/>
</dbReference>
<organism evidence="4 5">
    <name type="scientific">Calycina marina</name>
    <dbReference type="NCBI Taxonomy" id="1763456"/>
    <lineage>
        <taxon>Eukaryota</taxon>
        <taxon>Fungi</taxon>
        <taxon>Dikarya</taxon>
        <taxon>Ascomycota</taxon>
        <taxon>Pezizomycotina</taxon>
        <taxon>Leotiomycetes</taxon>
        <taxon>Helotiales</taxon>
        <taxon>Pezizellaceae</taxon>
        <taxon>Calycina</taxon>
    </lineage>
</organism>
<evidence type="ECO:0000313" key="5">
    <source>
        <dbReference type="Proteomes" id="UP000887226"/>
    </source>
</evidence>
<feature type="domain" description="D-isomer specific 2-hydroxyacid dehydrogenase NAD-binding" evidence="3">
    <location>
        <begin position="124"/>
        <end position="199"/>
    </location>
</feature>
<gene>
    <name evidence="4" type="ORF">BJ878DRAFT_488576</name>
</gene>
<evidence type="ECO:0000313" key="4">
    <source>
        <dbReference type="EMBL" id="KAG9248404.1"/>
    </source>
</evidence>
<dbReference type="AlphaFoldDB" id="A0A9P7ZAD4"/>
<feature type="domain" description="D-isomer specific 2-hydroxyacid dehydrogenase NAD-binding" evidence="3">
    <location>
        <begin position="223"/>
        <end position="328"/>
    </location>
</feature>
<evidence type="ECO:0000256" key="1">
    <source>
        <dbReference type="ARBA" id="ARBA00023002"/>
    </source>
</evidence>
<evidence type="ECO:0000259" key="3">
    <source>
        <dbReference type="Pfam" id="PF02826"/>
    </source>
</evidence>
<dbReference type="InterPro" id="IPR029752">
    <property type="entry name" value="D-isomer_DH_CS1"/>
</dbReference>
<keyword evidence="2" id="KW-0520">NAD</keyword>
<dbReference type="OrthoDB" id="298012at2759"/>
<sequence length="365" mass="40429">MGDITPERQHILVALPYSQEMTEIFDKIKAKHPNVDFTCQRATFTPDKTTVAKIPDDYWKEFTIIVTFSTLPSDPKLAPNLNWIHFMSAGTNHIANTPIYKDSLIPLTTSSGIHGPQIAEWVIMQILSNSHNEKVMLQYQREHKWASKAEIGSIRDSVGQRLGVLGYGSIGRQTARVAKALGMDIIAYTASPRKTSESKKDTGYIVPHTGDPDGTLPSAWFSGLDKASLHHFLSQDIDVLLIAVPLTPKTLHFLGAAEFGILGRKNALIVNIARGSIVVQDELIVALNKTPEEGGLRGAALDVTDPEPLGEESELWEMRNVAVTPHVSGQGTAYVERSFAILERNLTNWEEERRLINVVDRARGY</sequence>